<keyword evidence="2" id="KW-0645">Protease</keyword>
<dbReference type="Gene3D" id="3.30.70.270">
    <property type="match status" value="2"/>
</dbReference>
<dbReference type="STRING" id="35525.A0A164M9X7"/>
<evidence type="ECO:0000256" key="7">
    <source>
        <dbReference type="ARBA" id="ARBA00022801"/>
    </source>
</evidence>
<dbReference type="PANTHER" id="PTHR37984:SF5">
    <property type="entry name" value="PROTEIN NYNRIN-LIKE"/>
    <property type="match status" value="1"/>
</dbReference>
<dbReference type="InterPro" id="IPR041373">
    <property type="entry name" value="RT_RNaseH"/>
</dbReference>
<keyword evidence="8" id="KW-0695">RNA-directed DNA polymerase</keyword>
<evidence type="ECO:0000256" key="8">
    <source>
        <dbReference type="ARBA" id="ARBA00022918"/>
    </source>
</evidence>
<dbReference type="FunFam" id="3.10.20.370:FF:000001">
    <property type="entry name" value="Retrovirus-related Pol polyprotein from transposon 17.6-like protein"/>
    <property type="match status" value="1"/>
</dbReference>
<dbReference type="FunFam" id="3.10.10.10:FF:000007">
    <property type="entry name" value="Retrovirus-related Pol polyprotein from transposon 17.6-like Protein"/>
    <property type="match status" value="1"/>
</dbReference>
<dbReference type="Pfam" id="PF00078">
    <property type="entry name" value="RVT_1"/>
    <property type="match status" value="1"/>
</dbReference>
<dbReference type="PANTHER" id="PTHR37984">
    <property type="entry name" value="PROTEIN CBG26694"/>
    <property type="match status" value="1"/>
</dbReference>
<dbReference type="GO" id="GO:0006508">
    <property type="term" value="P:proteolysis"/>
    <property type="evidence" value="ECO:0007669"/>
    <property type="project" value="UniProtKB-KW"/>
</dbReference>
<dbReference type="FunFam" id="3.30.70.270:FF:000020">
    <property type="entry name" value="Transposon Tf2-6 polyprotein-like Protein"/>
    <property type="match status" value="1"/>
</dbReference>
<evidence type="ECO:0000313" key="10">
    <source>
        <dbReference type="EMBL" id="KZS04861.1"/>
    </source>
</evidence>
<reference evidence="10 11" key="1">
    <citation type="submission" date="2016-03" db="EMBL/GenBank/DDBJ databases">
        <title>EvidentialGene: Evidence-directed Construction of Genes on Genomes.</title>
        <authorList>
            <person name="Gilbert D.G."/>
            <person name="Choi J.-H."/>
            <person name="Mockaitis K."/>
            <person name="Colbourne J."/>
            <person name="Pfrender M."/>
        </authorList>
    </citation>
    <scope>NUCLEOTIDE SEQUENCE [LARGE SCALE GENOMIC DNA]</scope>
    <source>
        <strain evidence="10 11">Xinb3</strain>
        <tissue evidence="10">Complete organism</tissue>
    </source>
</reference>
<dbReference type="GO" id="GO:0003964">
    <property type="term" value="F:RNA-directed DNA polymerase activity"/>
    <property type="evidence" value="ECO:0007669"/>
    <property type="project" value="UniProtKB-KW"/>
</dbReference>
<dbReference type="Proteomes" id="UP000076858">
    <property type="component" value="Unassembled WGS sequence"/>
</dbReference>
<dbReference type="GO" id="GO:0008233">
    <property type="term" value="F:peptidase activity"/>
    <property type="evidence" value="ECO:0007669"/>
    <property type="project" value="UniProtKB-KW"/>
</dbReference>
<keyword evidence="3" id="KW-0808">Transferase</keyword>
<keyword evidence="6" id="KW-0255">Endonuclease</keyword>
<keyword evidence="7" id="KW-0378">Hydrolase</keyword>
<organism evidence="10 11">
    <name type="scientific">Daphnia magna</name>
    <dbReference type="NCBI Taxonomy" id="35525"/>
    <lineage>
        <taxon>Eukaryota</taxon>
        <taxon>Metazoa</taxon>
        <taxon>Ecdysozoa</taxon>
        <taxon>Arthropoda</taxon>
        <taxon>Crustacea</taxon>
        <taxon>Branchiopoda</taxon>
        <taxon>Diplostraca</taxon>
        <taxon>Cladocera</taxon>
        <taxon>Anomopoda</taxon>
        <taxon>Daphniidae</taxon>
        <taxon>Daphnia</taxon>
    </lineage>
</organism>
<dbReference type="Gene3D" id="3.10.10.10">
    <property type="entry name" value="HIV Type 1 Reverse Transcriptase, subunit A, domain 1"/>
    <property type="match status" value="1"/>
</dbReference>
<evidence type="ECO:0000256" key="5">
    <source>
        <dbReference type="ARBA" id="ARBA00022722"/>
    </source>
</evidence>
<protein>
    <recommendedName>
        <fullName evidence="1">RNA-directed DNA polymerase</fullName>
        <ecNumber evidence="1">2.7.7.49</ecNumber>
    </recommendedName>
</protein>
<dbReference type="SUPFAM" id="SSF56672">
    <property type="entry name" value="DNA/RNA polymerases"/>
    <property type="match status" value="1"/>
</dbReference>
<dbReference type="GO" id="GO:0004519">
    <property type="term" value="F:endonuclease activity"/>
    <property type="evidence" value="ECO:0007669"/>
    <property type="project" value="UniProtKB-KW"/>
</dbReference>
<dbReference type="PROSITE" id="PS50878">
    <property type="entry name" value="RT_POL"/>
    <property type="match status" value="1"/>
</dbReference>
<dbReference type="InterPro" id="IPR043128">
    <property type="entry name" value="Rev_trsase/Diguanyl_cyclase"/>
</dbReference>
<proteinExistence type="predicted"/>
<dbReference type="Pfam" id="PF17917">
    <property type="entry name" value="RT_RNaseH"/>
    <property type="match status" value="1"/>
</dbReference>
<dbReference type="InterPro" id="IPR000477">
    <property type="entry name" value="RT_dom"/>
</dbReference>
<dbReference type="OrthoDB" id="8026949at2759"/>
<evidence type="ECO:0000259" key="9">
    <source>
        <dbReference type="PROSITE" id="PS50878"/>
    </source>
</evidence>
<gene>
    <name evidence="10" type="ORF">APZ42_032105</name>
</gene>
<evidence type="ECO:0000256" key="4">
    <source>
        <dbReference type="ARBA" id="ARBA00022695"/>
    </source>
</evidence>
<dbReference type="InterPro" id="IPR050951">
    <property type="entry name" value="Retrovirus_Pol_polyprotein"/>
</dbReference>
<evidence type="ECO:0000256" key="1">
    <source>
        <dbReference type="ARBA" id="ARBA00012493"/>
    </source>
</evidence>
<dbReference type="CDD" id="cd09274">
    <property type="entry name" value="RNase_HI_RT_Ty3"/>
    <property type="match status" value="1"/>
</dbReference>
<dbReference type="AlphaFoldDB" id="A0A164M9X7"/>
<sequence>MLRCRCGVGRCARCVCVREGQQCDENCLCFPERCTNRGVEHFQDAEEEVEILPAAMDPNALNAALAALAANQQLQQQHMQQHQNLLTALTNRLLAVPAPGPPVVPPVPAVLVRAVLDVDVKYSGSTGESIQDWLQMVNRKALAENWVDGDKRRAAISSLFGKALTWQEEIGVNLIQWNDWINGIRGAFELQLTEGQWQAMVEGRKQLPDESGSTYVLEKVKLCRRRAIPLTDAELIPFLIRGLLHPGIESASLTIRYKGTVVDLEKVAVVRGMLYPLLLGVEWIVKSDAMIKGVEGVARVIMPSELNVGQNRNVEKIEQVRPADTQNSVRESSTIEQEIDSEYVQVTEELKTMGAILGAEVSAASSDPLSETTFVLEPVPSVIPAVCIPVINANPHSIGRRSARAILKATPIEENDIHLLTDSRDVGEEIVGMVQPHDGTSQPDDTLNDVTIDPRLTPLEVDIYGSFYVIIVGVFPEKKVIPIWLSISFIPDRQSPFTVRHYRRLNAVTERDGYPLPRIEDVLGHLSGAKYFSSLDLESGFWQMEVSEEHRVKTAFVTPEGLYEFLRLPFGLCGSPPRFQRLMDRVLKGLKWTECLCYMDDILVFGSTFEEHQSRLNNVLSALGNARLVLNAKKCVFGAKEIVHLGHLVNNNGIRPDPAKIVAIENFPRPMNVTQLRAFLGMASFYRPFMPGFAETAKPLHALLKKNADVVKDWSDVHDNAMQELKHKLVSAPVLICDDGISQLELQTDASVKGIGAVLLLKKNGESHPITFISRKLSDAEQNYHANELECLALVWALGKLRHFVYGRPVLVKTDSSALYWLFKKKDVNGKFARWILTLQEYSIDIQHICGTANVVADALSRAPVD</sequence>
<dbReference type="EC" id="2.7.7.49" evidence="1"/>
<evidence type="ECO:0000256" key="2">
    <source>
        <dbReference type="ARBA" id="ARBA00022670"/>
    </source>
</evidence>
<keyword evidence="4" id="KW-0548">Nucleotidyltransferase</keyword>
<comment type="caution">
    <text evidence="10">The sequence shown here is derived from an EMBL/GenBank/DDBJ whole genome shotgun (WGS) entry which is preliminary data.</text>
</comment>
<evidence type="ECO:0000313" key="11">
    <source>
        <dbReference type="Proteomes" id="UP000076858"/>
    </source>
</evidence>
<keyword evidence="5" id="KW-0540">Nuclease</keyword>
<evidence type="ECO:0000256" key="6">
    <source>
        <dbReference type="ARBA" id="ARBA00022759"/>
    </source>
</evidence>
<dbReference type="InterPro" id="IPR043502">
    <property type="entry name" value="DNA/RNA_pol_sf"/>
</dbReference>
<dbReference type="Gene3D" id="3.10.20.370">
    <property type="match status" value="1"/>
</dbReference>
<feature type="domain" description="Reverse transcriptase" evidence="9">
    <location>
        <begin position="456"/>
        <end position="649"/>
    </location>
</feature>
<dbReference type="CDD" id="cd01647">
    <property type="entry name" value="RT_LTR"/>
    <property type="match status" value="1"/>
</dbReference>
<keyword evidence="11" id="KW-1185">Reference proteome</keyword>
<dbReference type="EMBL" id="LRGB01003041">
    <property type="protein sequence ID" value="KZS04861.1"/>
    <property type="molecule type" value="Genomic_DNA"/>
</dbReference>
<name>A0A164M9X7_9CRUS</name>
<accession>A0A164M9X7</accession>
<evidence type="ECO:0000256" key="3">
    <source>
        <dbReference type="ARBA" id="ARBA00022679"/>
    </source>
</evidence>